<gene>
    <name evidence="2" type="ORF">UO65_4932</name>
</gene>
<proteinExistence type="predicted"/>
<name>W7J114_9PSEU</name>
<evidence type="ECO:0000256" key="1">
    <source>
        <dbReference type="SAM" id="MobiDB-lite"/>
    </source>
</evidence>
<keyword evidence="3" id="KW-1185">Reference proteome</keyword>
<feature type="compositionally biased region" description="Low complexity" evidence="1">
    <location>
        <begin position="93"/>
        <end position="113"/>
    </location>
</feature>
<sequence>MQQPIYADYTTAENGWTVTVTCDGRQAGDRVEGGLVAARDRADTLVATVAATAGHRPVVHLLDGDALVFTTAYLSERLGIPADAHTGSAVAPVVAAESAPGAVEPDPATAEQAPAPPTEDAGEPTG</sequence>
<evidence type="ECO:0000313" key="3">
    <source>
        <dbReference type="Proteomes" id="UP000019277"/>
    </source>
</evidence>
<evidence type="ECO:0000313" key="2">
    <source>
        <dbReference type="EMBL" id="EWC59789.1"/>
    </source>
</evidence>
<comment type="caution">
    <text evidence="2">The sequence shown here is derived from an EMBL/GenBank/DDBJ whole genome shotgun (WGS) entry which is preliminary data.</text>
</comment>
<protein>
    <submittedName>
        <fullName evidence="2">Uncharacterized protein</fullName>
    </submittedName>
</protein>
<dbReference type="RefSeq" id="WP_052021712.1">
    <property type="nucleotide sequence ID" value="NZ_AYXG01000185.1"/>
</dbReference>
<reference evidence="2 3" key="1">
    <citation type="journal article" date="2014" name="Genome Announc.">
        <title>Draft Genome Sequence of the Antitrypanosomally Active Sponge-Associated Bacterium Actinokineospora sp. Strain EG49.</title>
        <authorList>
            <person name="Harjes J."/>
            <person name="Ryu T."/>
            <person name="Abdelmohsen U.R."/>
            <person name="Moitinho-Silva L."/>
            <person name="Horn H."/>
            <person name="Ravasi T."/>
            <person name="Hentschel U."/>
        </authorList>
    </citation>
    <scope>NUCLEOTIDE SEQUENCE [LARGE SCALE GENOMIC DNA]</scope>
    <source>
        <strain evidence="2 3">EG49</strain>
    </source>
</reference>
<feature type="region of interest" description="Disordered" evidence="1">
    <location>
        <begin position="93"/>
        <end position="126"/>
    </location>
</feature>
<dbReference type="AlphaFoldDB" id="W7J114"/>
<dbReference type="EMBL" id="AYXG01000185">
    <property type="protein sequence ID" value="EWC59789.1"/>
    <property type="molecule type" value="Genomic_DNA"/>
</dbReference>
<dbReference type="OrthoDB" id="5189274at2"/>
<dbReference type="Proteomes" id="UP000019277">
    <property type="component" value="Unassembled WGS sequence"/>
</dbReference>
<organism evidence="2 3">
    <name type="scientific">Actinokineospora spheciospongiae</name>
    <dbReference type="NCBI Taxonomy" id="909613"/>
    <lineage>
        <taxon>Bacteria</taxon>
        <taxon>Bacillati</taxon>
        <taxon>Actinomycetota</taxon>
        <taxon>Actinomycetes</taxon>
        <taxon>Pseudonocardiales</taxon>
        <taxon>Pseudonocardiaceae</taxon>
        <taxon>Actinokineospora</taxon>
    </lineage>
</organism>
<accession>W7J114</accession>